<dbReference type="AlphaFoldDB" id="A0AAV3YSG3"/>
<accession>A0AAV3YSG3</accession>
<gene>
    <name evidence="1" type="ORF">PoB_001249900</name>
</gene>
<dbReference type="EMBL" id="BLXT01001485">
    <property type="protein sequence ID" value="GFN85993.1"/>
    <property type="molecule type" value="Genomic_DNA"/>
</dbReference>
<comment type="caution">
    <text evidence="1">The sequence shown here is derived from an EMBL/GenBank/DDBJ whole genome shotgun (WGS) entry which is preliminary data.</text>
</comment>
<name>A0AAV3YSG3_9GAST</name>
<dbReference type="Proteomes" id="UP000735302">
    <property type="component" value="Unassembled WGS sequence"/>
</dbReference>
<evidence type="ECO:0000313" key="1">
    <source>
        <dbReference type="EMBL" id="GFN85993.1"/>
    </source>
</evidence>
<organism evidence="1 2">
    <name type="scientific">Plakobranchus ocellatus</name>
    <dbReference type="NCBI Taxonomy" id="259542"/>
    <lineage>
        <taxon>Eukaryota</taxon>
        <taxon>Metazoa</taxon>
        <taxon>Spiralia</taxon>
        <taxon>Lophotrochozoa</taxon>
        <taxon>Mollusca</taxon>
        <taxon>Gastropoda</taxon>
        <taxon>Heterobranchia</taxon>
        <taxon>Euthyneura</taxon>
        <taxon>Panpulmonata</taxon>
        <taxon>Sacoglossa</taxon>
        <taxon>Placobranchoidea</taxon>
        <taxon>Plakobranchidae</taxon>
        <taxon>Plakobranchus</taxon>
    </lineage>
</organism>
<proteinExistence type="predicted"/>
<protein>
    <submittedName>
        <fullName evidence="1">Uncharacterized protein</fullName>
    </submittedName>
</protein>
<evidence type="ECO:0000313" key="2">
    <source>
        <dbReference type="Proteomes" id="UP000735302"/>
    </source>
</evidence>
<keyword evidence="2" id="KW-1185">Reference proteome</keyword>
<sequence length="101" mass="11258">MSFDWYGLFIVATCKSGHGVDNRDSASTDRSPSINSRHNFTFLLTSLLHSKRSQAVGSRDPVKPGPRWRARNCTRRVTADTKAGSLAIVPPMPLQCRWISI</sequence>
<reference evidence="1 2" key="1">
    <citation type="journal article" date="2021" name="Elife">
        <title>Chloroplast acquisition without the gene transfer in kleptoplastic sea slugs, Plakobranchus ocellatus.</title>
        <authorList>
            <person name="Maeda T."/>
            <person name="Takahashi S."/>
            <person name="Yoshida T."/>
            <person name="Shimamura S."/>
            <person name="Takaki Y."/>
            <person name="Nagai Y."/>
            <person name="Toyoda A."/>
            <person name="Suzuki Y."/>
            <person name="Arimoto A."/>
            <person name="Ishii H."/>
            <person name="Satoh N."/>
            <person name="Nishiyama T."/>
            <person name="Hasebe M."/>
            <person name="Maruyama T."/>
            <person name="Minagawa J."/>
            <person name="Obokata J."/>
            <person name="Shigenobu S."/>
        </authorList>
    </citation>
    <scope>NUCLEOTIDE SEQUENCE [LARGE SCALE GENOMIC DNA]</scope>
</reference>